<reference evidence="3" key="1">
    <citation type="journal article" date="2019" name="Int. J. Syst. Evol. Microbiol.">
        <title>The Global Catalogue of Microorganisms (GCM) 10K type strain sequencing project: providing services to taxonomists for standard genome sequencing and annotation.</title>
        <authorList>
            <consortium name="The Broad Institute Genomics Platform"/>
            <consortium name="The Broad Institute Genome Sequencing Center for Infectious Disease"/>
            <person name="Wu L."/>
            <person name="Ma J."/>
        </authorList>
    </citation>
    <scope>NUCLEOTIDE SEQUENCE [LARGE SCALE GENOMIC DNA]</scope>
    <source>
        <strain evidence="3">CCUG 2113</strain>
    </source>
</reference>
<evidence type="ECO:0000313" key="2">
    <source>
        <dbReference type="EMBL" id="MFC3935528.1"/>
    </source>
</evidence>
<proteinExistence type="predicted"/>
<feature type="compositionally biased region" description="Polar residues" evidence="1">
    <location>
        <begin position="43"/>
        <end position="52"/>
    </location>
</feature>
<sequence>MPPTPTERSSSHRSPWLLAGLMAAVASLVAACKSAPEPPAPAQDSTMPSPDTASVKGPVPAAAGSARASAASTARAYREDAATHLYGLNAQRVYKGKLPPMLYAIGVLEVDIDRAGKVTRLRWMRAPKHAPEVVAEIERTVRAAAPFPAPTRMGKVTYTDTWLWDKSGHFQLDTLTEGQL</sequence>
<dbReference type="Proteomes" id="UP001595693">
    <property type="component" value="Unassembled WGS sequence"/>
</dbReference>
<keyword evidence="3" id="KW-1185">Reference proteome</keyword>
<dbReference type="EMBL" id="JBHSAJ010000036">
    <property type="protein sequence ID" value="MFC3935528.1"/>
    <property type="molecule type" value="Genomic_DNA"/>
</dbReference>
<protein>
    <submittedName>
        <fullName evidence="2">Energy transducer TonB</fullName>
    </submittedName>
</protein>
<name>A0ABV8DB25_9BURK</name>
<feature type="region of interest" description="Disordered" evidence="1">
    <location>
        <begin position="33"/>
        <end position="61"/>
    </location>
</feature>
<organism evidence="2 3">
    <name type="scientific">Acidovorax facilis</name>
    <dbReference type="NCBI Taxonomy" id="12917"/>
    <lineage>
        <taxon>Bacteria</taxon>
        <taxon>Pseudomonadati</taxon>
        <taxon>Pseudomonadota</taxon>
        <taxon>Betaproteobacteria</taxon>
        <taxon>Burkholderiales</taxon>
        <taxon>Comamonadaceae</taxon>
        <taxon>Acidovorax</taxon>
    </lineage>
</organism>
<evidence type="ECO:0000256" key="1">
    <source>
        <dbReference type="SAM" id="MobiDB-lite"/>
    </source>
</evidence>
<dbReference type="RefSeq" id="WP_082437303.1">
    <property type="nucleotide sequence ID" value="NZ_JAMXAX010000069.1"/>
</dbReference>
<evidence type="ECO:0000313" key="3">
    <source>
        <dbReference type="Proteomes" id="UP001595693"/>
    </source>
</evidence>
<comment type="caution">
    <text evidence="2">The sequence shown here is derived from an EMBL/GenBank/DDBJ whole genome shotgun (WGS) entry which is preliminary data.</text>
</comment>
<accession>A0ABV8DB25</accession>
<gene>
    <name evidence="2" type="ORF">ACFOW3_12970</name>
</gene>